<accession>A0A0R3THW6</accession>
<reference evidence="4" key="1">
    <citation type="submission" date="2017-02" db="UniProtKB">
        <authorList>
            <consortium name="WormBaseParasite"/>
        </authorList>
    </citation>
    <scope>IDENTIFICATION</scope>
</reference>
<dbReference type="SUPFAM" id="SSF56112">
    <property type="entry name" value="Protein kinase-like (PK-like)"/>
    <property type="match status" value="1"/>
</dbReference>
<dbReference type="GO" id="GO:0006974">
    <property type="term" value="P:DNA damage response"/>
    <property type="evidence" value="ECO:0007669"/>
    <property type="project" value="InterPro"/>
</dbReference>
<organism evidence="4">
    <name type="scientific">Rodentolepis nana</name>
    <name type="common">Dwarf tapeworm</name>
    <name type="synonym">Hymenolepis nana</name>
    <dbReference type="NCBI Taxonomy" id="102285"/>
    <lineage>
        <taxon>Eukaryota</taxon>
        <taxon>Metazoa</taxon>
        <taxon>Spiralia</taxon>
        <taxon>Lophotrochozoa</taxon>
        <taxon>Platyhelminthes</taxon>
        <taxon>Cestoda</taxon>
        <taxon>Eucestoda</taxon>
        <taxon>Cyclophyllidea</taxon>
        <taxon>Hymenolepididae</taxon>
        <taxon>Rodentolepis</taxon>
    </lineage>
</organism>
<evidence type="ECO:0000313" key="4">
    <source>
        <dbReference type="WBParaSite" id="HNAJ_0000665701-mRNA-1"/>
    </source>
</evidence>
<feature type="domain" description="PI3K/PI4K catalytic" evidence="3">
    <location>
        <begin position="149"/>
        <end position="227"/>
    </location>
</feature>
<dbReference type="GO" id="GO:0004674">
    <property type="term" value="F:protein serine/threonine kinase activity"/>
    <property type="evidence" value="ECO:0007669"/>
    <property type="project" value="InterPro"/>
</dbReference>
<keyword evidence="1" id="KW-0808">Transferase</keyword>
<proteinExistence type="predicted"/>
<dbReference type="Gene3D" id="3.30.1010.10">
    <property type="entry name" value="Phosphatidylinositol 3-kinase Catalytic Subunit, Chain A, domain 4"/>
    <property type="match status" value="1"/>
</dbReference>
<name>A0A0R3THW6_RODNA</name>
<dbReference type="InterPro" id="IPR000403">
    <property type="entry name" value="PI3/4_kinase_cat_dom"/>
</dbReference>
<evidence type="ECO:0000256" key="2">
    <source>
        <dbReference type="ARBA" id="ARBA00022777"/>
    </source>
</evidence>
<dbReference type="AlphaFoldDB" id="A0A0R3THW6"/>
<dbReference type="InterPro" id="IPR018936">
    <property type="entry name" value="PI3/4_kinase_CS"/>
</dbReference>
<dbReference type="PANTHER" id="PTHR37079:SF4">
    <property type="entry name" value="SERINE_THREONINE-PROTEIN KINASE ATM"/>
    <property type="match status" value="1"/>
</dbReference>
<dbReference type="PANTHER" id="PTHR37079">
    <property type="entry name" value="SERINE/THREONINE-PROTEIN KINASE ATM"/>
    <property type="match status" value="1"/>
</dbReference>
<protein>
    <submittedName>
        <fullName evidence="4">PI3K/PI4K catalytic domain-containing protein</fullName>
    </submittedName>
</protein>
<dbReference type="STRING" id="102285.A0A0R3THW6"/>
<dbReference type="PROSITE" id="PS00915">
    <property type="entry name" value="PI3_4_KINASE_1"/>
    <property type="match status" value="1"/>
</dbReference>
<sequence>LVKTLLSKHPYHTGFPLLSLVNADLDETINVPMTSRAKRSRTELPADRNAARITMARQLFKDVCSINAGSLAGLFGQMQNLARAYIEWANVDVENKRNAKGDIPLPSNISLYRLSRDADRCLNLIPVVTCPPRVDPSGKYHNLVRVTGFANTYRLAGGLNLPKIVTALCSDGRRRRQLVKGSDDPRQDAIMQQVRWEGDVLLPVRRFVHCELYFTLNHTRALDTMYN</sequence>
<dbReference type="InterPro" id="IPR038980">
    <property type="entry name" value="ATM_plant"/>
</dbReference>
<evidence type="ECO:0000256" key="1">
    <source>
        <dbReference type="ARBA" id="ARBA00022679"/>
    </source>
</evidence>
<dbReference type="InterPro" id="IPR011009">
    <property type="entry name" value="Kinase-like_dom_sf"/>
</dbReference>
<evidence type="ECO:0000259" key="3">
    <source>
        <dbReference type="PROSITE" id="PS50290"/>
    </source>
</evidence>
<keyword evidence="2" id="KW-0418">Kinase</keyword>
<dbReference type="WBParaSite" id="HNAJ_0000665701-mRNA-1">
    <property type="protein sequence ID" value="HNAJ_0000665701-mRNA-1"/>
    <property type="gene ID" value="HNAJ_0000665701"/>
</dbReference>
<dbReference type="PROSITE" id="PS50290">
    <property type="entry name" value="PI3_4_KINASE_3"/>
    <property type="match status" value="1"/>
</dbReference>